<name>A0AAD9V6S4_ACRCE</name>
<dbReference type="GO" id="GO:0043161">
    <property type="term" value="P:proteasome-mediated ubiquitin-dependent protein catabolic process"/>
    <property type="evidence" value="ECO:0007669"/>
    <property type="project" value="TreeGrafter"/>
</dbReference>
<organism evidence="2 3">
    <name type="scientific">Acropora cervicornis</name>
    <name type="common">Staghorn coral</name>
    <dbReference type="NCBI Taxonomy" id="6130"/>
    <lineage>
        <taxon>Eukaryota</taxon>
        <taxon>Metazoa</taxon>
        <taxon>Cnidaria</taxon>
        <taxon>Anthozoa</taxon>
        <taxon>Hexacorallia</taxon>
        <taxon>Scleractinia</taxon>
        <taxon>Astrocoeniina</taxon>
        <taxon>Acroporidae</taxon>
        <taxon>Acropora</taxon>
    </lineage>
</organism>
<dbReference type="AlphaFoldDB" id="A0AAD9V6S4"/>
<dbReference type="Pfam" id="PF25403">
    <property type="entry name" value="zf-C2H2_ZFAND2"/>
    <property type="match status" value="1"/>
</dbReference>
<keyword evidence="3" id="KW-1185">Reference proteome</keyword>
<feature type="domain" description="ZFAND2A/B-like C2H2 zinc finger" evidence="1">
    <location>
        <begin position="37"/>
        <end position="73"/>
    </location>
</feature>
<accession>A0AAD9V6S4</accession>
<dbReference type="InterPro" id="IPR057357">
    <property type="entry name" value="Znf-C2H2_ZFAND2A/B"/>
</dbReference>
<dbReference type="GO" id="GO:0045047">
    <property type="term" value="P:protein targeting to ER"/>
    <property type="evidence" value="ECO:0007669"/>
    <property type="project" value="TreeGrafter"/>
</dbReference>
<comment type="caution">
    <text evidence="2">The sequence shown here is derived from an EMBL/GenBank/DDBJ whole genome shotgun (WGS) entry which is preliminary data.</text>
</comment>
<gene>
    <name evidence="2" type="ORF">P5673_013084</name>
</gene>
<protein>
    <submittedName>
        <fullName evidence="2">AN1-type zinc finger protein 2B</fullName>
    </submittedName>
</protein>
<evidence type="ECO:0000313" key="2">
    <source>
        <dbReference type="EMBL" id="KAK2563388.1"/>
    </source>
</evidence>
<reference evidence="2" key="1">
    <citation type="journal article" date="2023" name="G3 (Bethesda)">
        <title>Whole genome assembly and annotation of the endangered Caribbean coral Acropora cervicornis.</title>
        <authorList>
            <person name="Selwyn J.D."/>
            <person name="Vollmer S.V."/>
        </authorList>
    </citation>
    <scope>NUCLEOTIDE SEQUENCE</scope>
    <source>
        <strain evidence="2">K2</strain>
    </source>
</reference>
<dbReference type="EMBL" id="JARQWQ010000025">
    <property type="protein sequence ID" value="KAK2563388.1"/>
    <property type="molecule type" value="Genomic_DNA"/>
</dbReference>
<sequence>MEFPRLGANCALTICKRKDHIKYTDHSCENSYKKDFQVPVCPLCNKPVPVPRGEQPDIKVGEHIDRDCQSDPAIAKRKACISE</sequence>
<dbReference type="GO" id="GO:0005783">
    <property type="term" value="C:endoplasmic reticulum"/>
    <property type="evidence" value="ECO:0007669"/>
    <property type="project" value="TreeGrafter"/>
</dbReference>
<dbReference type="PANTHER" id="PTHR14677:SF20">
    <property type="entry name" value="ZINC FINGER AN1-TYPE CONTAINING 2A-RELATED"/>
    <property type="match status" value="1"/>
</dbReference>
<evidence type="ECO:0000313" key="3">
    <source>
        <dbReference type="Proteomes" id="UP001249851"/>
    </source>
</evidence>
<reference evidence="2" key="2">
    <citation type="journal article" date="2023" name="Science">
        <title>Genomic signatures of disease resistance in endangered staghorn corals.</title>
        <authorList>
            <person name="Vollmer S.V."/>
            <person name="Selwyn J.D."/>
            <person name="Despard B.A."/>
            <person name="Roesel C.L."/>
        </authorList>
    </citation>
    <scope>NUCLEOTIDE SEQUENCE</scope>
    <source>
        <strain evidence="2">K2</strain>
    </source>
</reference>
<dbReference type="Proteomes" id="UP001249851">
    <property type="component" value="Unassembled WGS sequence"/>
</dbReference>
<proteinExistence type="predicted"/>
<dbReference type="PANTHER" id="PTHR14677">
    <property type="entry name" value="ARSENITE INDUCUBLE RNA ASSOCIATED PROTEIN AIP-1-RELATED"/>
    <property type="match status" value="1"/>
</dbReference>
<evidence type="ECO:0000259" key="1">
    <source>
        <dbReference type="Pfam" id="PF25403"/>
    </source>
</evidence>